<dbReference type="Proteomes" id="UP000306954">
    <property type="component" value="Unassembled WGS sequence"/>
</dbReference>
<dbReference type="AlphaFoldDB" id="A0A4T0GZC6"/>
<evidence type="ECO:0000313" key="1">
    <source>
        <dbReference type="EMBL" id="TIB16671.1"/>
    </source>
</evidence>
<reference evidence="1 2" key="1">
    <citation type="submission" date="2019-03" db="EMBL/GenBank/DDBJ databases">
        <title>Sequencing 23 genomes of Wallemia ichthyophaga.</title>
        <authorList>
            <person name="Gostincar C."/>
        </authorList>
    </citation>
    <scope>NUCLEOTIDE SEQUENCE [LARGE SCALE GENOMIC DNA]</scope>
    <source>
        <strain evidence="1 2">EXF-8621</strain>
    </source>
</reference>
<comment type="caution">
    <text evidence="1">The sequence shown here is derived from an EMBL/GenBank/DDBJ whole genome shotgun (WGS) entry which is preliminary data.</text>
</comment>
<accession>A0A4T0GZC6</accession>
<proteinExistence type="predicted"/>
<gene>
    <name evidence="1" type="ORF">E3P90_00322</name>
</gene>
<protein>
    <submittedName>
        <fullName evidence="1">Uncharacterized protein</fullName>
    </submittedName>
</protein>
<name>A0A4T0GZC6_WALIC</name>
<organism evidence="1 2">
    <name type="scientific">Wallemia ichthyophaga</name>
    <dbReference type="NCBI Taxonomy" id="245174"/>
    <lineage>
        <taxon>Eukaryota</taxon>
        <taxon>Fungi</taxon>
        <taxon>Dikarya</taxon>
        <taxon>Basidiomycota</taxon>
        <taxon>Wallemiomycotina</taxon>
        <taxon>Wallemiomycetes</taxon>
        <taxon>Wallemiales</taxon>
        <taxon>Wallemiaceae</taxon>
        <taxon>Wallemia</taxon>
    </lineage>
</organism>
<dbReference type="EMBL" id="SPOF01000003">
    <property type="protein sequence ID" value="TIB16671.1"/>
    <property type="molecule type" value="Genomic_DNA"/>
</dbReference>
<dbReference type="OrthoDB" id="10435870at2759"/>
<sequence>MSVEDTDVLLQLVLDLERKFNLEPSSHHDLSTRLKEELDRFALEDVKDSPISLNDILVYLYHQRKQIHSEIYNLKSKTYSKPKYFYTQSGKDELRSLDMTKENMRLDAVEDGRFDQTLKGFTVDSIISLTTQSNIITKAYWSPRDLSNSDQIKQLAEDNTDLSIQALYKQKELREIRDKIRKRRIDVNASTKDLQTITRGLVSLDKVRESKVKGKFTPKQWQEYDTIIKELKLNIQKNMRKKFIIQHAILYWQPYWSESPKYVKRMLKMCDEGRLVQ</sequence>
<evidence type="ECO:0000313" key="2">
    <source>
        <dbReference type="Proteomes" id="UP000306954"/>
    </source>
</evidence>